<protein>
    <recommendedName>
        <fullName evidence="3">Ribonuclease</fullName>
    </recommendedName>
</protein>
<proteinExistence type="inferred from homology"/>
<reference evidence="9 10" key="1">
    <citation type="submission" date="2016-08" db="EMBL/GenBank/DDBJ databases">
        <title>Genome sequencing of Paenibacillus sp. TI45-13ar, isolated from Korean traditional nuruk.</title>
        <authorList>
            <person name="Kim S.-J."/>
        </authorList>
    </citation>
    <scope>NUCLEOTIDE SEQUENCE [LARGE SCALE GENOMIC DNA]</scope>
    <source>
        <strain evidence="9 10">TI45-13ar</strain>
    </source>
</reference>
<dbReference type="PIRSF" id="PIRSF001013">
    <property type="entry name" value="Barnase"/>
    <property type="match status" value="1"/>
</dbReference>
<feature type="active site" description="Proton acceptor" evidence="7">
    <location>
        <position position="151"/>
    </location>
</feature>
<dbReference type="AlphaFoldDB" id="A0A1E3L7E0"/>
<dbReference type="InterPro" id="IPR000026">
    <property type="entry name" value="N1-like"/>
</dbReference>
<dbReference type="EMBL" id="MDER01000029">
    <property type="protein sequence ID" value="ODP29689.1"/>
    <property type="molecule type" value="Genomic_DNA"/>
</dbReference>
<evidence type="ECO:0000256" key="7">
    <source>
        <dbReference type="PIRSR" id="PIRSR001013-1"/>
    </source>
</evidence>
<evidence type="ECO:0000256" key="1">
    <source>
        <dbReference type="ARBA" id="ARBA00004613"/>
    </source>
</evidence>
<dbReference type="InterPro" id="IPR001887">
    <property type="entry name" value="Barnase"/>
</dbReference>
<gene>
    <name evidence="9" type="ORF">PTI45_00843</name>
</gene>
<dbReference type="InterPro" id="IPR016191">
    <property type="entry name" value="Ribonuclease/ribotoxin"/>
</dbReference>
<dbReference type="GO" id="GO:0004521">
    <property type="term" value="F:RNA endonuclease activity"/>
    <property type="evidence" value="ECO:0007669"/>
    <property type="project" value="InterPro"/>
</dbReference>
<feature type="active site" description="Proton donor" evidence="7">
    <location>
        <position position="180"/>
    </location>
</feature>
<keyword evidence="6" id="KW-0378">Hydrolase</keyword>
<organism evidence="9 10">
    <name type="scientific">Paenibacillus nuruki</name>
    <dbReference type="NCBI Taxonomy" id="1886670"/>
    <lineage>
        <taxon>Bacteria</taxon>
        <taxon>Bacillati</taxon>
        <taxon>Bacillota</taxon>
        <taxon>Bacilli</taxon>
        <taxon>Bacillales</taxon>
        <taxon>Paenibacillaceae</taxon>
        <taxon>Paenibacillus</taxon>
    </lineage>
</organism>
<evidence type="ECO:0000313" key="9">
    <source>
        <dbReference type="EMBL" id="ODP29689.1"/>
    </source>
</evidence>
<comment type="caution">
    <text evidence="9">The sequence shown here is derived from an EMBL/GenBank/DDBJ whole genome shotgun (WGS) entry which is preliminary data.</text>
</comment>
<evidence type="ECO:0000256" key="5">
    <source>
        <dbReference type="ARBA" id="ARBA00022722"/>
    </source>
</evidence>
<evidence type="ECO:0000256" key="4">
    <source>
        <dbReference type="ARBA" id="ARBA00022525"/>
    </source>
</evidence>
<evidence type="ECO:0000256" key="3">
    <source>
        <dbReference type="ARBA" id="ARBA00022214"/>
    </source>
</evidence>
<evidence type="ECO:0000256" key="8">
    <source>
        <dbReference type="SAM" id="MobiDB-lite"/>
    </source>
</evidence>
<comment type="subcellular location">
    <subcellularLocation>
        <location evidence="1">Secreted</location>
    </subcellularLocation>
</comment>
<keyword evidence="10" id="KW-1185">Reference proteome</keyword>
<name>A0A1E3L7E0_9BACL</name>
<dbReference type="PATRIC" id="fig|1886670.3.peg.864"/>
<dbReference type="Proteomes" id="UP000094578">
    <property type="component" value="Unassembled WGS sequence"/>
</dbReference>
<evidence type="ECO:0000313" key="10">
    <source>
        <dbReference type="Proteomes" id="UP000094578"/>
    </source>
</evidence>
<comment type="similarity">
    <text evidence="2">Belongs to the ribonuclease N1/T1 family.</text>
</comment>
<evidence type="ECO:0000256" key="6">
    <source>
        <dbReference type="ARBA" id="ARBA00022801"/>
    </source>
</evidence>
<feature type="region of interest" description="Disordered" evidence="8">
    <location>
        <begin position="26"/>
        <end position="76"/>
    </location>
</feature>
<dbReference type="GO" id="GO:0005576">
    <property type="term" value="C:extracellular region"/>
    <property type="evidence" value="ECO:0007669"/>
    <property type="project" value="UniProtKB-SubCell"/>
</dbReference>
<dbReference type="GO" id="GO:0003723">
    <property type="term" value="F:RNA binding"/>
    <property type="evidence" value="ECO:0007669"/>
    <property type="project" value="InterPro"/>
</dbReference>
<dbReference type="SUPFAM" id="SSF53933">
    <property type="entry name" value="Microbial ribonucleases"/>
    <property type="match status" value="1"/>
</dbReference>
<dbReference type="Pfam" id="PF00545">
    <property type="entry name" value="Ribonuclease"/>
    <property type="match status" value="1"/>
</dbReference>
<dbReference type="Gene3D" id="3.10.450.30">
    <property type="entry name" value="Microbial ribonucleases"/>
    <property type="match status" value="1"/>
</dbReference>
<dbReference type="GO" id="GO:0016787">
    <property type="term" value="F:hydrolase activity"/>
    <property type="evidence" value="ECO:0007669"/>
    <property type="project" value="UniProtKB-KW"/>
</dbReference>
<dbReference type="RefSeq" id="WP_342672108.1">
    <property type="nucleotide sequence ID" value="NZ_MDER01000029.1"/>
</dbReference>
<dbReference type="PRINTS" id="PR00117">
    <property type="entry name" value="BARNASE"/>
</dbReference>
<evidence type="ECO:0000256" key="2">
    <source>
        <dbReference type="ARBA" id="ARBA00009006"/>
    </source>
</evidence>
<accession>A0A1E3L7E0</accession>
<sequence>MKKILSGIVLILVLGVIFITQLQDGSSTNTSTTASNQTTQVDSNNSQTQNESSNKSTSNTSQTPNNQSNNNQTNSANTCKVINTFDGVADYLKEYKKLPCNYITKSKAESLGWESSKGNLNKVAPGKSIGGDYFSNYEKLLPASKGRKWHEADINYTSGFRGANRILYSTDGLIYKTTDHYDSFQQIQ</sequence>
<keyword evidence="4" id="KW-0964">Secreted</keyword>
<dbReference type="STRING" id="1886670.PTI45_00843"/>
<keyword evidence="5" id="KW-0540">Nuclease</keyword>